<evidence type="ECO:0000313" key="1">
    <source>
        <dbReference type="EMBL" id="KAK7043143.1"/>
    </source>
</evidence>
<evidence type="ECO:0000313" key="2">
    <source>
        <dbReference type="Proteomes" id="UP001383192"/>
    </source>
</evidence>
<proteinExistence type="predicted"/>
<organism evidence="1 2">
    <name type="scientific">Paramarasmius palmivorus</name>
    <dbReference type="NCBI Taxonomy" id="297713"/>
    <lineage>
        <taxon>Eukaryota</taxon>
        <taxon>Fungi</taxon>
        <taxon>Dikarya</taxon>
        <taxon>Basidiomycota</taxon>
        <taxon>Agaricomycotina</taxon>
        <taxon>Agaricomycetes</taxon>
        <taxon>Agaricomycetidae</taxon>
        <taxon>Agaricales</taxon>
        <taxon>Marasmiineae</taxon>
        <taxon>Marasmiaceae</taxon>
        <taxon>Paramarasmius</taxon>
    </lineage>
</organism>
<dbReference type="EMBL" id="JAYKXP010000029">
    <property type="protein sequence ID" value="KAK7043143.1"/>
    <property type="molecule type" value="Genomic_DNA"/>
</dbReference>
<dbReference type="AlphaFoldDB" id="A0AAW0CTH0"/>
<accession>A0AAW0CTH0</accession>
<gene>
    <name evidence="1" type="ORF">VNI00_008497</name>
</gene>
<dbReference type="Proteomes" id="UP001383192">
    <property type="component" value="Unassembled WGS sequence"/>
</dbReference>
<comment type="caution">
    <text evidence="1">The sequence shown here is derived from an EMBL/GenBank/DDBJ whole genome shotgun (WGS) entry which is preliminary data.</text>
</comment>
<protein>
    <recommendedName>
        <fullName evidence="3">F-box domain-containing protein</fullName>
    </recommendedName>
</protein>
<evidence type="ECO:0008006" key="3">
    <source>
        <dbReference type="Google" id="ProtNLM"/>
    </source>
</evidence>
<reference evidence="1 2" key="1">
    <citation type="submission" date="2024-01" db="EMBL/GenBank/DDBJ databases">
        <title>A draft genome for a cacao thread blight-causing isolate of Paramarasmius palmivorus.</title>
        <authorList>
            <person name="Baruah I.K."/>
            <person name="Bukari Y."/>
            <person name="Amoako-Attah I."/>
            <person name="Meinhardt L.W."/>
            <person name="Bailey B.A."/>
            <person name="Cohen S.P."/>
        </authorList>
    </citation>
    <scope>NUCLEOTIDE SEQUENCE [LARGE SCALE GENOMIC DNA]</scope>
    <source>
        <strain evidence="1 2">GH-12</strain>
    </source>
</reference>
<sequence>MIFDSPFRRKFGTNYAPSPQEIYQIRQLLDEPKRQLWILEAEIARLQAQHEELKAFIDDHNALSSPIRRVPIDILREIFVHCLPEDSLPCRNLREAPLLLTGICQRWREVATATPALWNRIHIALPFPEYPRNLTFFRSFMRMRAQGVELWLGRAGSLPLTVSLWGAMPSEQGAQIHYEASGLEEIGEIYVDFTRCLLSYSSRWGSLSLKVPSCILDFLGSHQFSQLDALMEIRSLTGTRRLRNYTDDATITHPLANIFTRSSNSLRILHIDEAYFNLPVRWEKLTDVTLSEWNTCERLNAFKALHLLSLSCVSLRQCAVHIDLTASVTGDPPLAIAFPYLHKLHLIFTISHRPNVEELSSQFALVFDTLSAPALSHL</sequence>
<name>A0AAW0CTH0_9AGAR</name>
<keyword evidence="2" id="KW-1185">Reference proteome</keyword>